<sequence length="585" mass="63640">MNTITPDDGPPKGLAPSPAAPYLDAVSATALRRPAVRRLLALRAERRLTRAHVHTTAQCLNVSDRTVWRWLAAATSTPETAASPGARHTSRFEITPEIRVLLAYWHGNASAVHRELAARVRAAAEANASADAPATDSATASAARPAAPPPGGAPTAAVPVLDTVPSLSTFLRAVRRDVTAGERAGYRDGPEAARSYDVFAKRPRTWRNDVWEADHVQAPLRVEADGTLVHPYVTWFIDCATKTIPGLAVTPGYPTRASILAALRSAVLRTAPYGPVGGLPAHVRFDRGRDFLSRTVSTALTALDADITVLPPYSPHLKGSIENLNRNATRMLFAALPGYTPKKPRRRPDRRPAAPVLSFEAFTEELLAWTRWWNTEHQPDGLGGATPLEAWQADATPLNDVLPADVWAFTLEDDGRTRTITSHGVRFQNRDYIADWMTGQAGREVTVRFMPHHGHEIEVCTPHGRRLGTAHLADQATPEQLATLRRARTQRARRLRAEAKAAERLRRDRFAPTTEATPARRLNTMTAAAAARELDEHHDTDLSALALPDLIPPAPPPADWATPASLRSGTRTAGPTPDPTHEDSP</sequence>
<comment type="caution">
    <text evidence="3">The sequence shown here is derived from an EMBL/GenBank/DDBJ whole genome shotgun (WGS) entry which is preliminary data.</text>
</comment>
<evidence type="ECO:0000313" key="3">
    <source>
        <dbReference type="EMBL" id="NGN67610.1"/>
    </source>
</evidence>
<dbReference type="PROSITE" id="PS50994">
    <property type="entry name" value="INTEGRASE"/>
    <property type="match status" value="1"/>
</dbReference>
<reference evidence="3 4" key="1">
    <citation type="submission" date="2020-02" db="EMBL/GenBank/DDBJ databases">
        <title>Whole-genome analyses of novel actinobacteria.</title>
        <authorList>
            <person name="Sahin N."/>
        </authorList>
    </citation>
    <scope>NUCLEOTIDE SEQUENCE [LARGE SCALE GENOMIC DNA]</scope>
    <source>
        <strain evidence="3 4">A7024</strain>
    </source>
</reference>
<dbReference type="InterPro" id="IPR012337">
    <property type="entry name" value="RNaseH-like_sf"/>
</dbReference>
<feature type="domain" description="Integrase catalytic" evidence="2">
    <location>
        <begin position="199"/>
        <end position="395"/>
    </location>
</feature>
<dbReference type="Gene3D" id="3.30.420.10">
    <property type="entry name" value="Ribonuclease H-like superfamily/Ribonuclease H"/>
    <property type="match status" value="1"/>
</dbReference>
<feature type="region of interest" description="Disordered" evidence="1">
    <location>
        <begin position="129"/>
        <end position="158"/>
    </location>
</feature>
<evidence type="ECO:0000313" key="4">
    <source>
        <dbReference type="Proteomes" id="UP000481583"/>
    </source>
</evidence>
<dbReference type="EMBL" id="JAAKZV010000152">
    <property type="protein sequence ID" value="NGN67610.1"/>
    <property type="molecule type" value="Genomic_DNA"/>
</dbReference>
<dbReference type="RefSeq" id="WP_165240903.1">
    <property type="nucleotide sequence ID" value="NZ_JAAKZV010000152.1"/>
</dbReference>
<dbReference type="SUPFAM" id="SSF53098">
    <property type="entry name" value="Ribonuclease H-like"/>
    <property type="match status" value="1"/>
</dbReference>
<dbReference type="InterPro" id="IPR015378">
    <property type="entry name" value="Transposase-like_Mu_C"/>
</dbReference>
<dbReference type="InterPro" id="IPR009004">
    <property type="entry name" value="Transposase_Mu_C"/>
</dbReference>
<proteinExistence type="predicted"/>
<protein>
    <submittedName>
        <fullName evidence="3">Transposase</fullName>
    </submittedName>
</protein>
<dbReference type="SUPFAM" id="SSF50610">
    <property type="entry name" value="mu transposase, C-terminal domain"/>
    <property type="match status" value="1"/>
</dbReference>
<organism evidence="3 4">
    <name type="scientific">Streptomyces coryli</name>
    <dbReference type="NCBI Taxonomy" id="1128680"/>
    <lineage>
        <taxon>Bacteria</taxon>
        <taxon>Bacillati</taxon>
        <taxon>Actinomycetota</taxon>
        <taxon>Actinomycetes</taxon>
        <taxon>Kitasatosporales</taxon>
        <taxon>Streptomycetaceae</taxon>
        <taxon>Streptomyces</taxon>
    </lineage>
</organism>
<dbReference type="GO" id="GO:0015074">
    <property type="term" value="P:DNA integration"/>
    <property type="evidence" value="ECO:0007669"/>
    <property type="project" value="InterPro"/>
</dbReference>
<dbReference type="AlphaFoldDB" id="A0A6G4U7A2"/>
<feature type="compositionally biased region" description="Low complexity" evidence="1">
    <location>
        <begin position="129"/>
        <end position="145"/>
    </location>
</feature>
<dbReference type="GO" id="GO:0003676">
    <property type="term" value="F:nucleic acid binding"/>
    <property type="evidence" value="ECO:0007669"/>
    <property type="project" value="InterPro"/>
</dbReference>
<evidence type="ECO:0000256" key="1">
    <source>
        <dbReference type="SAM" id="MobiDB-lite"/>
    </source>
</evidence>
<dbReference type="InterPro" id="IPR036397">
    <property type="entry name" value="RNaseH_sf"/>
</dbReference>
<evidence type="ECO:0000259" key="2">
    <source>
        <dbReference type="PROSITE" id="PS50994"/>
    </source>
</evidence>
<keyword evidence="4" id="KW-1185">Reference proteome</keyword>
<accession>A0A6G4U7A2</accession>
<gene>
    <name evidence="3" type="ORF">G5C51_27365</name>
</gene>
<dbReference type="Pfam" id="PF09299">
    <property type="entry name" value="Mu-transpos_C"/>
    <property type="match status" value="1"/>
</dbReference>
<dbReference type="InterPro" id="IPR001584">
    <property type="entry name" value="Integrase_cat-core"/>
</dbReference>
<feature type="region of interest" description="Disordered" evidence="1">
    <location>
        <begin position="547"/>
        <end position="585"/>
    </location>
</feature>
<dbReference type="Proteomes" id="UP000481583">
    <property type="component" value="Unassembled WGS sequence"/>
</dbReference>
<name>A0A6G4U7A2_9ACTN</name>
<dbReference type="Gene3D" id="2.30.30.130">
    <property type="entry name" value="Transposase, Mu, C-terminal"/>
    <property type="match status" value="1"/>
</dbReference>